<dbReference type="eggNOG" id="arCOG00755">
    <property type="taxonomic scope" value="Archaea"/>
</dbReference>
<accession>A8MC36</accession>
<keyword evidence="4" id="KW-0560">Oxidoreductase</keyword>
<dbReference type="Gene3D" id="3.50.50.60">
    <property type="entry name" value="FAD/NAD(P)-binding domain"/>
    <property type="match status" value="2"/>
</dbReference>
<dbReference type="GO" id="GO:0005737">
    <property type="term" value="C:cytoplasm"/>
    <property type="evidence" value="ECO:0007669"/>
    <property type="project" value="TreeGrafter"/>
</dbReference>
<dbReference type="OrthoDB" id="168391at2157"/>
<comment type="cofactor">
    <cofactor evidence="1">
        <name>FAD</name>
        <dbReference type="ChEBI" id="CHEBI:57692"/>
    </cofactor>
</comment>
<comment type="similarity">
    <text evidence="2">Belongs to the DadA oxidoreductase family.</text>
</comment>
<organism evidence="6 7">
    <name type="scientific">Caldivirga maquilingensis (strain ATCC 700844 / DSM 13496 / JCM 10307 / IC-167)</name>
    <dbReference type="NCBI Taxonomy" id="397948"/>
    <lineage>
        <taxon>Archaea</taxon>
        <taxon>Thermoproteota</taxon>
        <taxon>Thermoprotei</taxon>
        <taxon>Thermoproteales</taxon>
        <taxon>Thermoproteaceae</taxon>
        <taxon>Caldivirga</taxon>
    </lineage>
</organism>
<evidence type="ECO:0000259" key="5">
    <source>
        <dbReference type="Pfam" id="PF01266"/>
    </source>
</evidence>
<evidence type="ECO:0000256" key="1">
    <source>
        <dbReference type="ARBA" id="ARBA00001974"/>
    </source>
</evidence>
<dbReference type="PANTHER" id="PTHR13847:SF286">
    <property type="entry name" value="D-AMINO ACID DEHYDROGENASE"/>
    <property type="match status" value="1"/>
</dbReference>
<evidence type="ECO:0000313" key="6">
    <source>
        <dbReference type="EMBL" id="ABW01342.1"/>
    </source>
</evidence>
<evidence type="ECO:0000256" key="4">
    <source>
        <dbReference type="ARBA" id="ARBA00023002"/>
    </source>
</evidence>
<proteinExistence type="inferred from homology"/>
<feature type="domain" description="FAD dependent oxidoreductase" evidence="5">
    <location>
        <begin position="144"/>
        <end position="303"/>
    </location>
</feature>
<dbReference type="Pfam" id="PF01266">
    <property type="entry name" value="DAO"/>
    <property type="match status" value="1"/>
</dbReference>
<dbReference type="AlphaFoldDB" id="A8MC36"/>
<dbReference type="GO" id="GO:0016491">
    <property type="term" value="F:oxidoreductase activity"/>
    <property type="evidence" value="ECO:0007669"/>
    <property type="project" value="UniProtKB-KW"/>
</dbReference>
<sequence length="351" mass="38695">MRVVVVGGGIAALFTAYFLKSMGSDVVVIGEEPKYPLASLVLTQSMPYVDDILLARESLEVYRRFTKPKPVTSIDIMPRWINLNPLKTAGVEYRIIEEADWVRLSRDEFMVVTTDYMIPIRRIVGELRRRMNVIKAKASLKLINGSLTVVANGERYIGDSIVLAAGPGNTELAMQVGIKLPLKSYQCYASVMTGPVKVMNLSIGDDVLGWYSRPFIPGLFIAGDGCGKPNEKPPPNYGQRIARLISSRFGWAAPIFTRSGTCEVSPSGGPVYGMVKDNLYVLGGLDGYGSMSGPALARRLAELLIKGDVPMDDYRVEKYMNHVDWDACSVERHNWLIAVQGKEGKESVKPP</sequence>
<evidence type="ECO:0000256" key="2">
    <source>
        <dbReference type="ARBA" id="ARBA00009410"/>
    </source>
</evidence>
<dbReference type="Proteomes" id="UP000001137">
    <property type="component" value="Chromosome"/>
</dbReference>
<evidence type="ECO:0000256" key="3">
    <source>
        <dbReference type="ARBA" id="ARBA00022630"/>
    </source>
</evidence>
<name>A8MC36_CALMQ</name>
<protein>
    <submittedName>
        <fullName evidence="6">FAD dependent oxidoreductase</fullName>
    </submittedName>
</protein>
<keyword evidence="7" id="KW-1185">Reference proteome</keyword>
<keyword evidence="3" id="KW-0285">Flavoprotein</keyword>
<reference evidence="6 7" key="1">
    <citation type="submission" date="2007-10" db="EMBL/GenBank/DDBJ databases">
        <title>Complete sequence of Caldivirga maquilingensis IC-167.</title>
        <authorList>
            <consortium name="US DOE Joint Genome Institute"/>
            <person name="Copeland A."/>
            <person name="Lucas S."/>
            <person name="Lapidus A."/>
            <person name="Barry K."/>
            <person name="Glavina del Rio T."/>
            <person name="Dalin E."/>
            <person name="Tice H."/>
            <person name="Pitluck S."/>
            <person name="Saunders E."/>
            <person name="Brettin T."/>
            <person name="Bruce D."/>
            <person name="Detter J.C."/>
            <person name="Han C."/>
            <person name="Schmutz J."/>
            <person name="Larimer F."/>
            <person name="Land M."/>
            <person name="Hauser L."/>
            <person name="Kyrpides N."/>
            <person name="Ivanova N."/>
            <person name="Biddle J.F."/>
            <person name="Zhang Z."/>
            <person name="Fitz-Gibbon S.T."/>
            <person name="Lowe T.M."/>
            <person name="Saltikov C."/>
            <person name="House C.H."/>
            <person name="Richardson P."/>
        </authorList>
    </citation>
    <scope>NUCLEOTIDE SEQUENCE [LARGE SCALE GENOMIC DNA]</scope>
    <source>
        <strain evidence="7">ATCC 700844 / DSM 13496 / JCM 10307 / IC-167</strain>
    </source>
</reference>
<dbReference type="STRING" id="397948.Cmaq_0497"/>
<dbReference type="Gene3D" id="3.30.9.10">
    <property type="entry name" value="D-Amino Acid Oxidase, subunit A, domain 2"/>
    <property type="match status" value="1"/>
</dbReference>
<dbReference type="HOGENOM" id="CLU_851558_0_0_2"/>
<dbReference type="KEGG" id="cma:Cmaq_0497"/>
<dbReference type="InterPro" id="IPR006076">
    <property type="entry name" value="FAD-dep_OxRdtase"/>
</dbReference>
<dbReference type="EMBL" id="CP000852">
    <property type="protein sequence ID" value="ABW01342.1"/>
    <property type="molecule type" value="Genomic_DNA"/>
</dbReference>
<dbReference type="InterPro" id="IPR036188">
    <property type="entry name" value="FAD/NAD-bd_sf"/>
</dbReference>
<dbReference type="SUPFAM" id="SSF51905">
    <property type="entry name" value="FAD/NAD(P)-binding domain"/>
    <property type="match status" value="1"/>
</dbReference>
<dbReference type="PANTHER" id="PTHR13847">
    <property type="entry name" value="SARCOSINE DEHYDROGENASE-RELATED"/>
    <property type="match status" value="1"/>
</dbReference>
<dbReference type="GeneID" id="5708712"/>
<gene>
    <name evidence="6" type="ordered locus">Cmaq_0497</name>
</gene>
<evidence type="ECO:0000313" key="7">
    <source>
        <dbReference type="Proteomes" id="UP000001137"/>
    </source>
</evidence>
<dbReference type="RefSeq" id="WP_012185562.1">
    <property type="nucleotide sequence ID" value="NC_009954.1"/>
</dbReference>